<dbReference type="SUPFAM" id="SSF48452">
    <property type="entry name" value="TPR-like"/>
    <property type="match status" value="1"/>
</dbReference>
<proteinExistence type="predicted"/>
<dbReference type="Gene3D" id="1.25.40.10">
    <property type="entry name" value="Tetratricopeptide repeat domain"/>
    <property type="match status" value="1"/>
</dbReference>
<keyword evidence="3" id="KW-1185">Reference proteome</keyword>
<accession>A0A0J8FZX0</accession>
<gene>
    <name evidence="2" type="ORF">CLCY_1c03350</name>
</gene>
<protein>
    <recommendedName>
        <fullName evidence="4">TolA-binding protein</fullName>
    </recommendedName>
</protein>
<feature type="transmembrane region" description="Helical" evidence="1">
    <location>
        <begin position="236"/>
        <end position="254"/>
    </location>
</feature>
<dbReference type="RefSeq" id="WP_048571486.1">
    <property type="nucleotide sequence ID" value="NZ_LFVU01000028.1"/>
</dbReference>
<comment type="caution">
    <text evidence="2">The sequence shown here is derived from an EMBL/GenBank/DDBJ whole genome shotgun (WGS) entry which is preliminary data.</text>
</comment>
<keyword evidence="1" id="KW-0472">Membrane</keyword>
<reference evidence="2 3" key="1">
    <citation type="submission" date="2015-06" db="EMBL/GenBank/DDBJ databases">
        <title>Draft genome sequence of the purine-degrading Clostridium cylindrosporum HC-1 (DSM 605).</title>
        <authorList>
            <person name="Poehlein A."/>
            <person name="Schiel-Bengelsdorf B."/>
            <person name="Bengelsdorf F."/>
            <person name="Daniel R."/>
            <person name="Duerre P."/>
        </authorList>
    </citation>
    <scope>NUCLEOTIDE SEQUENCE [LARGE SCALE GENOMIC DNA]</scope>
    <source>
        <strain evidence="2 3">DSM 605</strain>
    </source>
</reference>
<evidence type="ECO:0008006" key="4">
    <source>
        <dbReference type="Google" id="ProtNLM"/>
    </source>
</evidence>
<dbReference type="EMBL" id="LFVU01000028">
    <property type="protein sequence ID" value="KMT21101.1"/>
    <property type="molecule type" value="Genomic_DNA"/>
</dbReference>
<sequence length="472" mass="54933">MLNPKEEAQSIKRIETIKLQDIKEIKSCDEVLGICLEIIDKININISYFIVENNIFGYDCSLDINSSMETIITLKNDLINKRKVTNDLECLKEDIISLNKENKISNIFKLTACYYMYQGKFTQGLSLINLARDIEDKDKDSIITNVEILNEFIFKYNLSVDITKLENYKEACEILESYYQNNIRLERGDQLLIILYDSLKQSRKSKQVLDSIYNICNNALFHYEIGKKKIYNKNKLQVVVGIVLLLFIGTGAVYSKLLPKKTNTKKSIPAVVQEKVDKGSNVVKTEIKSNKSLENKEKSVDIKTLKAMVGSITNNKNIEDINKQLKILEVDDKLRNSKEYQSIKKEYIEKRQVYYYNQGRQSFKSGSIDKAISELRLAYSDKIGVYLEPHIVYYLASAINKKNAKDSLKYYKEYIQKYRKADKSYYEEALYNLAIINWDLNNKTEAKKYSRTLKNKFPKSMYNNEKIKNILS</sequence>
<organism evidence="2 3">
    <name type="scientific">Clostridium cylindrosporum DSM 605</name>
    <dbReference type="NCBI Taxonomy" id="1121307"/>
    <lineage>
        <taxon>Bacteria</taxon>
        <taxon>Bacillati</taxon>
        <taxon>Bacillota</taxon>
        <taxon>Clostridia</taxon>
        <taxon>Eubacteriales</taxon>
        <taxon>Clostridiaceae</taxon>
        <taxon>Clostridium</taxon>
    </lineage>
</organism>
<dbReference type="Proteomes" id="UP000036756">
    <property type="component" value="Unassembled WGS sequence"/>
</dbReference>
<evidence type="ECO:0000313" key="2">
    <source>
        <dbReference type="EMBL" id="KMT21101.1"/>
    </source>
</evidence>
<name>A0A0J8FZX0_CLOCY</name>
<evidence type="ECO:0000256" key="1">
    <source>
        <dbReference type="SAM" id="Phobius"/>
    </source>
</evidence>
<keyword evidence="1" id="KW-1133">Transmembrane helix</keyword>
<keyword evidence="1" id="KW-0812">Transmembrane</keyword>
<dbReference type="STRING" id="1121307.CLCY_1c03350"/>
<evidence type="ECO:0000313" key="3">
    <source>
        <dbReference type="Proteomes" id="UP000036756"/>
    </source>
</evidence>
<dbReference type="AlphaFoldDB" id="A0A0J8FZX0"/>
<dbReference type="InterPro" id="IPR011990">
    <property type="entry name" value="TPR-like_helical_dom_sf"/>
</dbReference>
<dbReference type="PATRIC" id="fig|1121307.3.peg.700"/>
<dbReference type="OrthoDB" id="1938848at2"/>